<dbReference type="AlphaFoldDB" id="M1NBS8"/>
<keyword evidence="6" id="KW-0963">Cytoplasm</keyword>
<evidence type="ECO:0000313" key="8">
    <source>
        <dbReference type="Proteomes" id="UP000011721"/>
    </source>
</evidence>
<comment type="cofactor">
    <cofactor evidence="6">
        <name>pyridoxal 5'-phosphate</name>
        <dbReference type="ChEBI" id="CHEBI:597326"/>
    </cofactor>
    <text evidence="6">Binds 1 pyridoxal phosphate per subunit.</text>
</comment>
<dbReference type="PANTHER" id="PTHR11986:SF113">
    <property type="entry name" value="SUCCINYLORNITHINE TRANSAMINASE"/>
    <property type="match status" value="1"/>
</dbReference>
<dbReference type="InterPro" id="IPR015424">
    <property type="entry name" value="PyrdxlP-dep_Trfase"/>
</dbReference>
<dbReference type="GO" id="GO:0005737">
    <property type="term" value="C:cytoplasm"/>
    <property type="evidence" value="ECO:0007669"/>
    <property type="project" value="UniProtKB-SubCell"/>
</dbReference>
<evidence type="ECO:0000256" key="3">
    <source>
        <dbReference type="ARBA" id="ARBA00022898"/>
    </source>
</evidence>
<comment type="miscellaneous">
    <text evidence="6">May also have succinyldiaminopimelate aminotransferase activity, thus carrying out the corresponding step in lysine biosynthesis.</text>
</comment>
<keyword evidence="3 6" id="KW-0663">Pyridoxal phosphate</keyword>
<comment type="subcellular location">
    <subcellularLocation>
        <location evidence="6">Cytoplasm</location>
    </subcellularLocation>
</comment>
<reference evidence="8" key="1">
    <citation type="journal article" date="2013" name="Stand. Genomic Sci.">
        <title>Complete genome sequence of Desulfocapsa sulfexigens, a marine deltaproteobacterium specialized in disproportionating inorganic sulfur compounds.</title>
        <authorList>
            <person name="Finster K.W."/>
            <person name="Kjeldsen K.U."/>
            <person name="Kube M."/>
            <person name="Reinhardt R."/>
            <person name="Mussmann M."/>
            <person name="Amann R."/>
            <person name="Schreiber L."/>
        </authorList>
    </citation>
    <scope>NUCLEOTIDE SEQUENCE [LARGE SCALE GENOMIC DNA]</scope>
    <source>
        <strain evidence="8">DSM 10523 / SB164P1</strain>
    </source>
</reference>
<dbReference type="OrthoDB" id="9801834at2"/>
<evidence type="ECO:0000256" key="4">
    <source>
        <dbReference type="ARBA" id="ARBA00023317"/>
    </source>
</evidence>
<accession>M1NBS8</accession>
<name>M1NBS8_DESSD</name>
<dbReference type="HAMAP" id="MF_01107">
    <property type="entry name" value="ArgD_aminotrans_3"/>
    <property type="match status" value="1"/>
</dbReference>
<dbReference type="NCBIfam" id="TIGR00707">
    <property type="entry name" value="argD"/>
    <property type="match status" value="1"/>
</dbReference>
<dbReference type="GO" id="GO:0030170">
    <property type="term" value="F:pyridoxal phosphate binding"/>
    <property type="evidence" value="ECO:0007669"/>
    <property type="project" value="InterPro"/>
</dbReference>
<keyword evidence="4" id="KW-0670">Pyruvate</keyword>
<dbReference type="InterPro" id="IPR050103">
    <property type="entry name" value="Class-III_PLP-dep_AT"/>
</dbReference>
<dbReference type="PROSITE" id="PS00600">
    <property type="entry name" value="AA_TRANSFER_CLASS_3"/>
    <property type="match status" value="1"/>
</dbReference>
<dbReference type="eggNOG" id="COG4992">
    <property type="taxonomic scope" value="Bacteria"/>
</dbReference>
<dbReference type="GO" id="GO:0006526">
    <property type="term" value="P:L-arginine biosynthetic process"/>
    <property type="evidence" value="ECO:0007669"/>
    <property type="project" value="UniProtKB-UniRule"/>
</dbReference>
<dbReference type="Gene3D" id="3.90.1150.10">
    <property type="entry name" value="Aspartate Aminotransferase, domain 1"/>
    <property type="match status" value="1"/>
</dbReference>
<keyword evidence="6" id="KW-0028">Amino-acid biosynthesis</keyword>
<dbReference type="PIRSF" id="PIRSF000521">
    <property type="entry name" value="Transaminase_4ab_Lys_Orn"/>
    <property type="match status" value="1"/>
</dbReference>
<dbReference type="GO" id="GO:0031299">
    <property type="term" value="F:taurine-pyruvate aminotransferase activity"/>
    <property type="evidence" value="ECO:0007669"/>
    <property type="project" value="UniProtKB-EC"/>
</dbReference>
<keyword evidence="6" id="KW-0055">Arginine biosynthesis</keyword>
<dbReference type="FunFam" id="3.40.640.10:FF:000004">
    <property type="entry name" value="Acetylornithine aminotransferase"/>
    <property type="match status" value="1"/>
</dbReference>
<dbReference type="NCBIfam" id="NF002325">
    <property type="entry name" value="PRK01278.1"/>
    <property type="match status" value="1"/>
</dbReference>
<feature type="binding site" evidence="6">
    <location>
        <position position="139"/>
    </location>
    <ligand>
        <name>N(2)-acetyl-L-ornithine</name>
        <dbReference type="ChEBI" id="CHEBI:57805"/>
    </ligand>
</feature>
<dbReference type="InterPro" id="IPR015421">
    <property type="entry name" value="PyrdxlP-dep_Trfase_major"/>
</dbReference>
<comment type="catalytic activity">
    <reaction evidence="5">
        <text>taurine + pyruvate = sulfoacetaldehyde + L-alanine</text>
        <dbReference type="Rhea" id="RHEA:10420"/>
        <dbReference type="ChEBI" id="CHEBI:15361"/>
        <dbReference type="ChEBI" id="CHEBI:57972"/>
        <dbReference type="ChEBI" id="CHEBI:58246"/>
        <dbReference type="ChEBI" id="CHEBI:507393"/>
        <dbReference type="EC" id="2.6.1.77"/>
    </reaction>
    <physiologicalReaction direction="left-to-right" evidence="5">
        <dbReference type="Rhea" id="RHEA:10421"/>
    </physiologicalReaction>
</comment>
<dbReference type="GO" id="GO:0042802">
    <property type="term" value="F:identical protein binding"/>
    <property type="evidence" value="ECO:0007669"/>
    <property type="project" value="TreeGrafter"/>
</dbReference>
<sequence>MSGENAGWAKRSDDVIIGTYTRYPATMVKGEGCILTDAEGKEYLDCLAGIAVCSLGHCHPVVTEAICAQARQLVHVSNLYYTQPQTELAELLTENSFADRVFLANSGAEANEAAIKLARICAGYERYGIISLAGSFHGRTLATVAATGQPKFQEGFEPMPEGFSHAPFGNLNVLEAMITDQTCAIMCEPLQGEGGVRPLDVEYLKGLQDLCRKHDLLLIFDEIQTGMGRTGSLFAYEQLGIVPDIMTVAKALGNGLPIGAMLTRKEIAASLAPGTHGTTFGGNPVVAAGAVATLKIMLEEGFLAEVREKGDYLQKGLEDLAGRFPLLASGARGMGLIRGLVLTEKGIEQGGAIVKALFERGVLINFAGNKALRFLPPLIITRTELDQLLTALGEVLGECKV</sequence>
<feature type="binding site" evidence="6">
    <location>
        <begin position="221"/>
        <end position="224"/>
    </location>
    <ligand>
        <name>pyridoxal 5'-phosphate</name>
        <dbReference type="ChEBI" id="CHEBI:597326"/>
    </ligand>
</feature>
<dbReference type="Proteomes" id="UP000011721">
    <property type="component" value="Chromosome"/>
</dbReference>
<keyword evidence="8" id="KW-1185">Reference proteome</keyword>
<feature type="binding site" evidence="6">
    <location>
        <position position="279"/>
    </location>
    <ligand>
        <name>pyridoxal 5'-phosphate</name>
        <dbReference type="ChEBI" id="CHEBI:597326"/>
    </ligand>
</feature>
<evidence type="ECO:0000256" key="2">
    <source>
        <dbReference type="ARBA" id="ARBA00022679"/>
    </source>
</evidence>
<dbReference type="HOGENOM" id="CLU_016922_10_1_7"/>
<dbReference type="InterPro" id="IPR004636">
    <property type="entry name" value="AcOrn/SuccOrn_fam"/>
</dbReference>
<dbReference type="Gene3D" id="3.40.640.10">
    <property type="entry name" value="Type I PLP-dependent aspartate aminotransferase-like (Major domain)"/>
    <property type="match status" value="1"/>
</dbReference>
<dbReference type="PANTHER" id="PTHR11986">
    <property type="entry name" value="AMINOTRANSFERASE CLASS III"/>
    <property type="match status" value="1"/>
</dbReference>
<dbReference type="RefSeq" id="WP_015402960.1">
    <property type="nucleotide sequence ID" value="NC_020304.1"/>
</dbReference>
<comment type="pathway">
    <text evidence="6">Amino-acid biosynthesis; L-arginine biosynthesis; N(2)-acetyl-L-ornithine from L-glutamate: step 4/4.</text>
</comment>
<evidence type="ECO:0000256" key="1">
    <source>
        <dbReference type="ARBA" id="ARBA00022576"/>
    </source>
</evidence>
<dbReference type="InterPro" id="IPR049704">
    <property type="entry name" value="Aminotrans_3_PPA_site"/>
</dbReference>
<dbReference type="STRING" id="1167006.UWK_00684"/>
<gene>
    <name evidence="6" type="primary">argD</name>
    <name evidence="7" type="ordered locus">UWK_00684</name>
</gene>
<comment type="catalytic activity">
    <reaction evidence="6">
        <text>N(2)-acetyl-L-ornithine + 2-oxoglutarate = N-acetyl-L-glutamate 5-semialdehyde + L-glutamate</text>
        <dbReference type="Rhea" id="RHEA:18049"/>
        <dbReference type="ChEBI" id="CHEBI:16810"/>
        <dbReference type="ChEBI" id="CHEBI:29123"/>
        <dbReference type="ChEBI" id="CHEBI:29985"/>
        <dbReference type="ChEBI" id="CHEBI:57805"/>
        <dbReference type="EC" id="2.6.1.11"/>
    </reaction>
</comment>
<dbReference type="GO" id="GO:0003992">
    <property type="term" value="F:N2-acetyl-L-ornithine:2-oxoglutarate 5-aminotransferase activity"/>
    <property type="evidence" value="ECO:0007669"/>
    <property type="project" value="UniProtKB-UniRule"/>
</dbReference>
<feature type="modified residue" description="N6-(pyridoxal phosphate)lysine" evidence="6">
    <location>
        <position position="250"/>
    </location>
</feature>
<keyword evidence="1 6" id="KW-0032">Aminotransferase</keyword>
<proteinExistence type="inferred from homology"/>
<organism evidence="7 8">
    <name type="scientific">Desulfocapsa sulfexigens (strain DSM 10523 / SB164P1)</name>
    <dbReference type="NCBI Taxonomy" id="1167006"/>
    <lineage>
        <taxon>Bacteria</taxon>
        <taxon>Pseudomonadati</taxon>
        <taxon>Thermodesulfobacteriota</taxon>
        <taxon>Desulfobulbia</taxon>
        <taxon>Desulfobulbales</taxon>
        <taxon>Desulfocapsaceae</taxon>
        <taxon>Desulfocapsa</taxon>
    </lineage>
</organism>
<dbReference type="UniPathway" id="UPA00068">
    <property type="reaction ID" value="UER00109"/>
</dbReference>
<feature type="binding site" evidence="6">
    <location>
        <position position="136"/>
    </location>
    <ligand>
        <name>pyridoxal 5'-phosphate</name>
        <dbReference type="ChEBI" id="CHEBI:597326"/>
    </ligand>
</feature>
<dbReference type="EMBL" id="CP003985">
    <property type="protein sequence ID" value="AGF77264.1"/>
    <property type="molecule type" value="Genomic_DNA"/>
</dbReference>
<evidence type="ECO:0000313" key="7">
    <source>
        <dbReference type="EMBL" id="AGF77264.1"/>
    </source>
</evidence>
<dbReference type="CDD" id="cd00610">
    <property type="entry name" value="OAT_like"/>
    <property type="match status" value="1"/>
</dbReference>
<protein>
    <recommendedName>
        <fullName evidence="6">Acetylornithine aminotransferase</fullName>
        <shortName evidence="6">ACOAT</shortName>
        <ecNumber evidence="6">2.6.1.11</ecNumber>
    </recommendedName>
</protein>
<dbReference type="InterPro" id="IPR005814">
    <property type="entry name" value="Aminotrans_3"/>
</dbReference>
<feature type="binding site" evidence="6">
    <location>
        <begin position="107"/>
        <end position="108"/>
    </location>
    <ligand>
        <name>pyridoxal 5'-phosphate</name>
        <dbReference type="ChEBI" id="CHEBI:597326"/>
    </ligand>
</feature>
<dbReference type="InterPro" id="IPR015422">
    <property type="entry name" value="PyrdxlP-dep_Trfase_small"/>
</dbReference>
<dbReference type="KEGG" id="dsf:UWK_00684"/>
<keyword evidence="2 6" id="KW-0808">Transferase</keyword>
<evidence type="ECO:0000256" key="6">
    <source>
        <dbReference type="HAMAP-Rule" id="MF_01107"/>
    </source>
</evidence>
<comment type="similarity">
    <text evidence="6">Belongs to the class-III pyridoxal-phosphate-dependent aminotransferase family. ArgD subfamily.</text>
</comment>
<comment type="subunit">
    <text evidence="6">Homodimer.</text>
</comment>
<evidence type="ECO:0000256" key="5">
    <source>
        <dbReference type="ARBA" id="ARBA00052998"/>
    </source>
</evidence>
<dbReference type="Pfam" id="PF00202">
    <property type="entry name" value="Aminotran_3"/>
    <property type="match status" value="1"/>
</dbReference>
<dbReference type="EC" id="2.6.1.11" evidence="6"/>
<feature type="binding site" evidence="6">
    <location>
        <position position="278"/>
    </location>
    <ligand>
        <name>N(2)-acetyl-L-ornithine</name>
        <dbReference type="ChEBI" id="CHEBI:57805"/>
    </ligand>
</feature>
<dbReference type="PATRIC" id="fig|1167006.5.peg.780"/>
<dbReference type="SUPFAM" id="SSF53383">
    <property type="entry name" value="PLP-dependent transferases"/>
    <property type="match status" value="1"/>
</dbReference>